<organism evidence="1 2">
    <name type="scientific">Gossypium stocksii</name>
    <dbReference type="NCBI Taxonomy" id="47602"/>
    <lineage>
        <taxon>Eukaryota</taxon>
        <taxon>Viridiplantae</taxon>
        <taxon>Streptophyta</taxon>
        <taxon>Embryophyta</taxon>
        <taxon>Tracheophyta</taxon>
        <taxon>Spermatophyta</taxon>
        <taxon>Magnoliopsida</taxon>
        <taxon>eudicotyledons</taxon>
        <taxon>Gunneridae</taxon>
        <taxon>Pentapetalae</taxon>
        <taxon>rosids</taxon>
        <taxon>malvids</taxon>
        <taxon>Malvales</taxon>
        <taxon>Malvaceae</taxon>
        <taxon>Malvoideae</taxon>
        <taxon>Gossypium</taxon>
    </lineage>
</organism>
<accession>A0A9D3VT82</accession>
<dbReference type="Proteomes" id="UP000828251">
    <property type="component" value="Unassembled WGS sequence"/>
</dbReference>
<evidence type="ECO:0000313" key="1">
    <source>
        <dbReference type="EMBL" id="KAH1096962.1"/>
    </source>
</evidence>
<dbReference type="EMBL" id="JAIQCV010000005">
    <property type="protein sequence ID" value="KAH1096962.1"/>
    <property type="molecule type" value="Genomic_DNA"/>
</dbReference>
<dbReference type="AlphaFoldDB" id="A0A9D3VT82"/>
<evidence type="ECO:0000313" key="2">
    <source>
        <dbReference type="Proteomes" id="UP000828251"/>
    </source>
</evidence>
<proteinExistence type="predicted"/>
<name>A0A9D3VT82_9ROSI</name>
<reference evidence="1 2" key="1">
    <citation type="journal article" date="2021" name="Plant Biotechnol. J.">
        <title>Multi-omics assisted identification of the key and species-specific regulatory components of drought-tolerant mechanisms in Gossypium stocksii.</title>
        <authorList>
            <person name="Yu D."/>
            <person name="Ke L."/>
            <person name="Zhang D."/>
            <person name="Wu Y."/>
            <person name="Sun Y."/>
            <person name="Mei J."/>
            <person name="Sun J."/>
            <person name="Sun Y."/>
        </authorList>
    </citation>
    <scope>NUCLEOTIDE SEQUENCE [LARGE SCALE GENOMIC DNA]</scope>
    <source>
        <strain evidence="2">cv. E1</strain>
        <tissue evidence="1">Leaf</tissue>
    </source>
</reference>
<sequence>EVEKLHGVIAGEQANKPTLKAGLRKMDGEYKTVVANLMKSHEEIMEKYKREIMRSLQEYLLDLKANFLLHAQIAGGPFDG</sequence>
<protein>
    <submittedName>
        <fullName evidence="1">Uncharacterized protein</fullName>
    </submittedName>
</protein>
<feature type="non-terminal residue" evidence="1">
    <location>
        <position position="1"/>
    </location>
</feature>
<comment type="caution">
    <text evidence="1">The sequence shown here is derived from an EMBL/GenBank/DDBJ whole genome shotgun (WGS) entry which is preliminary data.</text>
</comment>
<gene>
    <name evidence="1" type="ORF">J1N35_013883</name>
</gene>
<keyword evidence="2" id="KW-1185">Reference proteome</keyword>